<dbReference type="EMBL" id="JAUCMV010000002">
    <property type="protein sequence ID" value="KAK0414987.1"/>
    <property type="molecule type" value="Genomic_DNA"/>
</dbReference>
<organism evidence="1 2">
    <name type="scientific">Steinernema hermaphroditum</name>
    <dbReference type="NCBI Taxonomy" id="289476"/>
    <lineage>
        <taxon>Eukaryota</taxon>
        <taxon>Metazoa</taxon>
        <taxon>Ecdysozoa</taxon>
        <taxon>Nematoda</taxon>
        <taxon>Chromadorea</taxon>
        <taxon>Rhabditida</taxon>
        <taxon>Tylenchina</taxon>
        <taxon>Panagrolaimomorpha</taxon>
        <taxon>Strongyloidoidea</taxon>
        <taxon>Steinernematidae</taxon>
        <taxon>Steinernema</taxon>
    </lineage>
</organism>
<reference evidence="1" key="1">
    <citation type="submission" date="2023-06" db="EMBL/GenBank/DDBJ databases">
        <title>Genomic analysis of the entomopathogenic nematode Steinernema hermaphroditum.</title>
        <authorList>
            <person name="Schwarz E.M."/>
            <person name="Heppert J.K."/>
            <person name="Baniya A."/>
            <person name="Schwartz H.T."/>
            <person name="Tan C.-H."/>
            <person name="Antoshechkin I."/>
            <person name="Sternberg P.W."/>
            <person name="Goodrich-Blair H."/>
            <person name="Dillman A.R."/>
        </authorList>
    </citation>
    <scope>NUCLEOTIDE SEQUENCE</scope>
    <source>
        <strain evidence="1">PS9179</strain>
        <tissue evidence="1">Whole animal</tissue>
    </source>
</reference>
<dbReference type="AlphaFoldDB" id="A0AA39I1Y4"/>
<name>A0AA39I1Y4_9BILA</name>
<keyword evidence="2" id="KW-1185">Reference proteome</keyword>
<evidence type="ECO:0000313" key="1">
    <source>
        <dbReference type="EMBL" id="KAK0414987.1"/>
    </source>
</evidence>
<accession>A0AA39I1Y4</accession>
<gene>
    <name evidence="1" type="ORF">QR680_011715</name>
</gene>
<proteinExistence type="predicted"/>
<sequence>MSLRRPPRGRPSVAVVRFTKFAANNPVGIPVSPSTTCVVAVVAARDTKIAKRTTHSFSVASVIPFRPRR</sequence>
<evidence type="ECO:0000313" key="2">
    <source>
        <dbReference type="Proteomes" id="UP001175271"/>
    </source>
</evidence>
<comment type="caution">
    <text evidence="1">The sequence shown here is derived from an EMBL/GenBank/DDBJ whole genome shotgun (WGS) entry which is preliminary data.</text>
</comment>
<dbReference type="Proteomes" id="UP001175271">
    <property type="component" value="Unassembled WGS sequence"/>
</dbReference>
<protein>
    <submittedName>
        <fullName evidence="1">Uncharacterized protein</fullName>
    </submittedName>
</protein>